<dbReference type="Pfam" id="PF13577">
    <property type="entry name" value="SnoaL_4"/>
    <property type="match status" value="1"/>
</dbReference>
<dbReference type="CDD" id="cd00531">
    <property type="entry name" value="NTF2_like"/>
    <property type="match status" value="1"/>
</dbReference>
<evidence type="ECO:0000259" key="1">
    <source>
        <dbReference type="Pfam" id="PF13577"/>
    </source>
</evidence>
<sequence>MSGVTFADWKSIKDLVDAYAHHADRRDPQAQADVFAEDGQVRLFQGDPSTHEPEQVITGRADLASTFDHLISQYDATTYLNGQSTITVDGDAASAESYCLAHHLTQEDGERVLIVMAIRYLDTFRRTDEGWRIARRDLVFDWTDRRPSRP</sequence>
<protein>
    <submittedName>
        <fullName evidence="2">Nuclear transport factor 2 family protein</fullName>
    </submittedName>
</protein>
<dbReference type="EMBL" id="BAAAYR010000002">
    <property type="protein sequence ID" value="GAA3563195.1"/>
    <property type="molecule type" value="Genomic_DNA"/>
</dbReference>
<gene>
    <name evidence="2" type="ORF">GCM10022197_18430</name>
</gene>
<feature type="domain" description="SnoaL-like" evidence="1">
    <location>
        <begin position="8"/>
        <end position="137"/>
    </location>
</feature>
<accession>A0ABP6X8Q3</accession>
<proteinExistence type="predicted"/>
<dbReference type="InterPro" id="IPR032710">
    <property type="entry name" value="NTF2-like_dom_sf"/>
</dbReference>
<dbReference type="RefSeq" id="WP_204910936.1">
    <property type="nucleotide sequence ID" value="NZ_BAAAYR010000002.1"/>
</dbReference>
<comment type="caution">
    <text evidence="2">The sequence shown here is derived from an EMBL/GenBank/DDBJ whole genome shotgun (WGS) entry which is preliminary data.</text>
</comment>
<keyword evidence="3" id="KW-1185">Reference proteome</keyword>
<evidence type="ECO:0000313" key="3">
    <source>
        <dbReference type="Proteomes" id="UP001500767"/>
    </source>
</evidence>
<organism evidence="2 3">
    <name type="scientific">Microlunatus spumicola</name>
    <dbReference type="NCBI Taxonomy" id="81499"/>
    <lineage>
        <taxon>Bacteria</taxon>
        <taxon>Bacillati</taxon>
        <taxon>Actinomycetota</taxon>
        <taxon>Actinomycetes</taxon>
        <taxon>Propionibacteriales</taxon>
        <taxon>Propionibacteriaceae</taxon>
        <taxon>Microlunatus</taxon>
    </lineage>
</organism>
<dbReference type="SUPFAM" id="SSF54427">
    <property type="entry name" value="NTF2-like"/>
    <property type="match status" value="1"/>
</dbReference>
<dbReference type="Gene3D" id="3.10.450.50">
    <property type="match status" value="1"/>
</dbReference>
<reference evidence="3" key="1">
    <citation type="journal article" date="2019" name="Int. J. Syst. Evol. Microbiol.">
        <title>The Global Catalogue of Microorganisms (GCM) 10K type strain sequencing project: providing services to taxonomists for standard genome sequencing and annotation.</title>
        <authorList>
            <consortium name="The Broad Institute Genomics Platform"/>
            <consortium name="The Broad Institute Genome Sequencing Center for Infectious Disease"/>
            <person name="Wu L."/>
            <person name="Ma J."/>
        </authorList>
    </citation>
    <scope>NUCLEOTIDE SEQUENCE [LARGE SCALE GENOMIC DNA]</scope>
    <source>
        <strain evidence="3">JCM 16540</strain>
    </source>
</reference>
<dbReference type="Proteomes" id="UP001500767">
    <property type="component" value="Unassembled WGS sequence"/>
</dbReference>
<name>A0ABP6X8Q3_9ACTN</name>
<evidence type="ECO:0000313" key="2">
    <source>
        <dbReference type="EMBL" id="GAA3563195.1"/>
    </source>
</evidence>
<dbReference type="InterPro" id="IPR037401">
    <property type="entry name" value="SnoaL-like"/>
</dbReference>